<dbReference type="Proteomes" id="UP001595704">
    <property type="component" value="Unassembled WGS sequence"/>
</dbReference>
<accession>A0ABV7UMC5</accession>
<keyword evidence="2" id="KW-1185">Reference proteome</keyword>
<reference evidence="2" key="1">
    <citation type="journal article" date="2019" name="Int. J. Syst. Evol. Microbiol.">
        <title>The Global Catalogue of Microorganisms (GCM) 10K type strain sequencing project: providing services to taxonomists for standard genome sequencing and annotation.</title>
        <authorList>
            <consortium name="The Broad Institute Genomics Platform"/>
            <consortium name="The Broad Institute Genome Sequencing Center for Infectious Disease"/>
            <person name="Wu L."/>
            <person name="Ma J."/>
        </authorList>
    </citation>
    <scope>NUCLEOTIDE SEQUENCE [LARGE SCALE GENOMIC DNA]</scope>
    <source>
        <strain evidence="2">KCTC 42282</strain>
    </source>
</reference>
<evidence type="ECO:0000313" key="1">
    <source>
        <dbReference type="EMBL" id="MFC3639648.1"/>
    </source>
</evidence>
<name>A0ABV7UMC5_9HYPH</name>
<protein>
    <submittedName>
        <fullName evidence="1">Uncharacterized protein</fullName>
    </submittedName>
</protein>
<organism evidence="1 2">
    <name type="scientific">Camelimonas fluminis</name>
    <dbReference type="NCBI Taxonomy" id="1576911"/>
    <lineage>
        <taxon>Bacteria</taxon>
        <taxon>Pseudomonadati</taxon>
        <taxon>Pseudomonadota</taxon>
        <taxon>Alphaproteobacteria</taxon>
        <taxon>Hyphomicrobiales</taxon>
        <taxon>Chelatococcaceae</taxon>
        <taxon>Camelimonas</taxon>
    </lineage>
</organism>
<sequence>MARKRGLQAPPLAGRALAGLRGLARELLAAELALAVRLRGRELPASGSAGLE</sequence>
<dbReference type="RefSeq" id="WP_244642949.1">
    <property type="nucleotide sequence ID" value="NZ_BNCG01000004.1"/>
</dbReference>
<dbReference type="EMBL" id="JBHRYC010000098">
    <property type="protein sequence ID" value="MFC3639648.1"/>
    <property type="molecule type" value="Genomic_DNA"/>
</dbReference>
<gene>
    <name evidence="1" type="ORF">ACFONL_20105</name>
</gene>
<comment type="caution">
    <text evidence="1">The sequence shown here is derived from an EMBL/GenBank/DDBJ whole genome shotgun (WGS) entry which is preliminary data.</text>
</comment>
<proteinExistence type="predicted"/>
<evidence type="ECO:0000313" key="2">
    <source>
        <dbReference type="Proteomes" id="UP001595704"/>
    </source>
</evidence>